<protein>
    <submittedName>
        <fullName evidence="1">Uncharacterized protein</fullName>
    </submittedName>
</protein>
<keyword evidence="2" id="KW-1185">Reference proteome</keyword>
<organism evidence="1 2">
    <name type="scientific">Portunus trituberculatus</name>
    <name type="common">Swimming crab</name>
    <name type="synonym">Neptunus trituberculatus</name>
    <dbReference type="NCBI Taxonomy" id="210409"/>
    <lineage>
        <taxon>Eukaryota</taxon>
        <taxon>Metazoa</taxon>
        <taxon>Ecdysozoa</taxon>
        <taxon>Arthropoda</taxon>
        <taxon>Crustacea</taxon>
        <taxon>Multicrustacea</taxon>
        <taxon>Malacostraca</taxon>
        <taxon>Eumalacostraca</taxon>
        <taxon>Eucarida</taxon>
        <taxon>Decapoda</taxon>
        <taxon>Pleocyemata</taxon>
        <taxon>Brachyura</taxon>
        <taxon>Eubrachyura</taxon>
        <taxon>Portunoidea</taxon>
        <taxon>Portunidae</taxon>
        <taxon>Portuninae</taxon>
        <taxon>Portunus</taxon>
    </lineage>
</organism>
<dbReference type="AlphaFoldDB" id="A0A5B7JSM6"/>
<proteinExistence type="predicted"/>
<dbReference type="Proteomes" id="UP000324222">
    <property type="component" value="Unassembled WGS sequence"/>
</dbReference>
<evidence type="ECO:0000313" key="1">
    <source>
        <dbReference type="EMBL" id="MPC97585.1"/>
    </source>
</evidence>
<evidence type="ECO:0000313" key="2">
    <source>
        <dbReference type="Proteomes" id="UP000324222"/>
    </source>
</evidence>
<sequence>MAAFLLKLQEKCAKPGHVNSLAAVFGDGGGTGLVAECSKCSPEDSLAGQPHIRRRHTCTLWGRG</sequence>
<accession>A0A5B7JSM6</accession>
<gene>
    <name evidence="1" type="ORF">E2C01_092905</name>
</gene>
<comment type="caution">
    <text evidence="1">The sequence shown here is derived from an EMBL/GenBank/DDBJ whole genome shotgun (WGS) entry which is preliminary data.</text>
</comment>
<name>A0A5B7JSM6_PORTR</name>
<dbReference type="EMBL" id="VSRR010110598">
    <property type="protein sequence ID" value="MPC97585.1"/>
    <property type="molecule type" value="Genomic_DNA"/>
</dbReference>
<reference evidence="1 2" key="1">
    <citation type="submission" date="2019-05" db="EMBL/GenBank/DDBJ databases">
        <title>Another draft genome of Portunus trituberculatus and its Hox gene families provides insights of decapod evolution.</title>
        <authorList>
            <person name="Jeong J.-H."/>
            <person name="Song I."/>
            <person name="Kim S."/>
            <person name="Choi T."/>
            <person name="Kim D."/>
            <person name="Ryu S."/>
            <person name="Kim W."/>
        </authorList>
    </citation>
    <scope>NUCLEOTIDE SEQUENCE [LARGE SCALE GENOMIC DNA]</scope>
    <source>
        <tissue evidence="1">Muscle</tissue>
    </source>
</reference>